<keyword evidence="4" id="KW-1185">Reference proteome</keyword>
<sequence>MYPPGLPQRRLRSFPHCLSDFAFESQIPGIGELQRLLGHGEYEPLRPAPIFESTFLQVTRHGEPVYLHSHDNLVIVGITATSPALLLPDIMILACSKDHAQGKEQALCAPHAACDLELTRLIPLELASLYIHDMEEQQLKLQLVNGRAYYLQLCAPQGEAHLLFARWLRLMHLLQAPLESFSRTSMGGPGSPYSWHRSHYNAMSMVLWAQGGAGGGVCT</sequence>
<dbReference type="STRING" id="8496.A0A151MG88"/>
<feature type="domain" description="Golgi associated RAB2 interactor protein-like Rab2B-binding" evidence="2">
    <location>
        <begin position="116"/>
        <end position="184"/>
    </location>
</feature>
<name>A0A151MG88_ALLMI</name>
<comment type="similarity">
    <text evidence="1">Belongs to the GARIN family.</text>
</comment>
<organism evidence="3 4">
    <name type="scientific">Alligator mississippiensis</name>
    <name type="common">American alligator</name>
    <dbReference type="NCBI Taxonomy" id="8496"/>
    <lineage>
        <taxon>Eukaryota</taxon>
        <taxon>Metazoa</taxon>
        <taxon>Chordata</taxon>
        <taxon>Craniata</taxon>
        <taxon>Vertebrata</taxon>
        <taxon>Euteleostomi</taxon>
        <taxon>Archelosauria</taxon>
        <taxon>Archosauria</taxon>
        <taxon>Crocodylia</taxon>
        <taxon>Alligatoridae</taxon>
        <taxon>Alligatorinae</taxon>
        <taxon>Alligator</taxon>
    </lineage>
</organism>
<dbReference type="InterPro" id="IPR022168">
    <property type="entry name" value="GARIL-like_Rab2B-bd"/>
</dbReference>
<dbReference type="AlphaFoldDB" id="A0A151MG88"/>
<protein>
    <submittedName>
        <fullName evidence="3">Protein FAM71D</fullName>
    </submittedName>
</protein>
<evidence type="ECO:0000313" key="4">
    <source>
        <dbReference type="Proteomes" id="UP000050525"/>
    </source>
</evidence>
<dbReference type="Proteomes" id="UP000050525">
    <property type="component" value="Unassembled WGS sequence"/>
</dbReference>
<comment type="caution">
    <text evidence="3">The sequence shown here is derived from an EMBL/GenBank/DDBJ whole genome shotgun (WGS) entry which is preliminary data.</text>
</comment>
<gene>
    <name evidence="3" type="primary">FAM71D</name>
    <name evidence="3" type="ORF">Y1Q_0010084</name>
</gene>
<evidence type="ECO:0000313" key="3">
    <source>
        <dbReference type="EMBL" id="KYO23513.1"/>
    </source>
</evidence>
<evidence type="ECO:0000259" key="2">
    <source>
        <dbReference type="Pfam" id="PF12480"/>
    </source>
</evidence>
<dbReference type="PANTHER" id="PTHR22574:SF14">
    <property type="entry name" value="INTEGRAL MEMBRANE PROTEIN"/>
    <property type="match status" value="1"/>
</dbReference>
<proteinExistence type="inferred from homology"/>
<reference evidence="3 4" key="1">
    <citation type="journal article" date="2012" name="Genome Biol.">
        <title>Sequencing three crocodilian genomes to illuminate the evolution of archosaurs and amniotes.</title>
        <authorList>
            <person name="St John J.A."/>
            <person name="Braun E.L."/>
            <person name="Isberg S.R."/>
            <person name="Miles L.G."/>
            <person name="Chong A.Y."/>
            <person name="Gongora J."/>
            <person name="Dalzell P."/>
            <person name="Moran C."/>
            <person name="Bed'hom B."/>
            <person name="Abzhanov A."/>
            <person name="Burgess S.C."/>
            <person name="Cooksey A.M."/>
            <person name="Castoe T.A."/>
            <person name="Crawford N.G."/>
            <person name="Densmore L.D."/>
            <person name="Drew J.C."/>
            <person name="Edwards S.V."/>
            <person name="Faircloth B.C."/>
            <person name="Fujita M.K."/>
            <person name="Greenwold M.J."/>
            <person name="Hoffmann F.G."/>
            <person name="Howard J.M."/>
            <person name="Iguchi T."/>
            <person name="Janes D.E."/>
            <person name="Khan S.Y."/>
            <person name="Kohno S."/>
            <person name="de Koning A.J."/>
            <person name="Lance S.L."/>
            <person name="McCarthy F.M."/>
            <person name="McCormack J.E."/>
            <person name="Merchant M.E."/>
            <person name="Peterson D.G."/>
            <person name="Pollock D.D."/>
            <person name="Pourmand N."/>
            <person name="Raney B.J."/>
            <person name="Roessler K.A."/>
            <person name="Sanford J.R."/>
            <person name="Sawyer R.H."/>
            <person name="Schmidt C.J."/>
            <person name="Triplett E.W."/>
            <person name="Tuberville T.D."/>
            <person name="Venegas-Anaya M."/>
            <person name="Howard J.T."/>
            <person name="Jarvis E.D."/>
            <person name="Guillette L.J.Jr."/>
            <person name="Glenn T.C."/>
            <person name="Green R.E."/>
            <person name="Ray D.A."/>
        </authorList>
    </citation>
    <scope>NUCLEOTIDE SEQUENCE [LARGE SCALE GENOMIC DNA]</scope>
    <source>
        <strain evidence="3">KSC_2009_1</strain>
    </source>
</reference>
<dbReference type="EMBL" id="AKHW03006198">
    <property type="protein sequence ID" value="KYO23513.1"/>
    <property type="molecule type" value="Genomic_DNA"/>
</dbReference>
<dbReference type="Pfam" id="PF12480">
    <property type="entry name" value="GARIL_Rab2_bd"/>
    <property type="match status" value="1"/>
</dbReference>
<dbReference type="GO" id="GO:0005634">
    <property type="term" value="C:nucleus"/>
    <property type="evidence" value="ECO:0007669"/>
    <property type="project" value="TreeGrafter"/>
</dbReference>
<dbReference type="PANTHER" id="PTHR22574">
    <property type="match status" value="1"/>
</dbReference>
<evidence type="ECO:0000256" key="1">
    <source>
        <dbReference type="ARBA" id="ARBA00038379"/>
    </source>
</evidence>
<accession>A0A151MG88</accession>